<dbReference type="EMBL" id="JAATIP010000098">
    <property type="protein sequence ID" value="KAF4373803.1"/>
    <property type="molecule type" value="Genomic_DNA"/>
</dbReference>
<dbReference type="InterPro" id="IPR000608">
    <property type="entry name" value="UBC"/>
</dbReference>
<dbReference type="InterPro" id="IPR016135">
    <property type="entry name" value="UBQ-conjugating_enzyme/RWD"/>
</dbReference>
<evidence type="ECO:0000256" key="1">
    <source>
        <dbReference type="ARBA" id="ARBA00022679"/>
    </source>
</evidence>
<comment type="caution">
    <text evidence="4">The sequence shown here is derived from an EMBL/GenBank/DDBJ whole genome shotgun (WGS) entry which is preliminary data.</text>
</comment>
<protein>
    <recommendedName>
        <fullName evidence="3">UBC core domain-containing protein</fullName>
    </recommendedName>
</protein>
<dbReference type="SUPFAM" id="SSF54495">
    <property type="entry name" value="UBC-like"/>
    <property type="match status" value="1"/>
</dbReference>
<organism evidence="4 5">
    <name type="scientific">Cannabis sativa</name>
    <name type="common">Hemp</name>
    <name type="synonym">Marijuana</name>
    <dbReference type="NCBI Taxonomy" id="3483"/>
    <lineage>
        <taxon>Eukaryota</taxon>
        <taxon>Viridiplantae</taxon>
        <taxon>Streptophyta</taxon>
        <taxon>Embryophyta</taxon>
        <taxon>Tracheophyta</taxon>
        <taxon>Spermatophyta</taxon>
        <taxon>Magnoliopsida</taxon>
        <taxon>eudicotyledons</taxon>
        <taxon>Gunneridae</taxon>
        <taxon>Pentapetalae</taxon>
        <taxon>rosids</taxon>
        <taxon>fabids</taxon>
        <taxon>Rosales</taxon>
        <taxon>Cannabaceae</taxon>
        <taxon>Cannabis</taxon>
    </lineage>
</organism>
<gene>
    <name evidence="4" type="ORF">F8388_007709</name>
</gene>
<dbReference type="PANTHER" id="PTHR46116:SF13">
    <property type="entry name" value="UBIQUITIN-CONJUGATING ENZYME E2 24-RELATED"/>
    <property type="match status" value="1"/>
</dbReference>
<dbReference type="Proteomes" id="UP000525078">
    <property type="component" value="Unassembled WGS sequence"/>
</dbReference>
<evidence type="ECO:0000256" key="2">
    <source>
        <dbReference type="ARBA" id="ARBA00022786"/>
    </source>
</evidence>
<dbReference type="Pfam" id="PF00179">
    <property type="entry name" value="UQ_con"/>
    <property type="match status" value="1"/>
</dbReference>
<dbReference type="Gene3D" id="3.10.110.10">
    <property type="entry name" value="Ubiquitin Conjugating Enzyme"/>
    <property type="match status" value="1"/>
</dbReference>
<dbReference type="GO" id="GO:0061631">
    <property type="term" value="F:ubiquitin conjugating enzyme activity"/>
    <property type="evidence" value="ECO:0007669"/>
    <property type="project" value="TreeGrafter"/>
</dbReference>
<feature type="domain" description="UBC core" evidence="3">
    <location>
        <begin position="114"/>
        <end position="272"/>
    </location>
</feature>
<sequence>MNSSNTMKLFGYDEAMHGLTFREAEEFYNIVNERLQHLHNASRQVKLLNLPKVKNHHHVNNNRYGEIEEIEVEIEKNFHNFKNFEILETPPLDHHFLDHQSTSTLFCFGVYKNKSLKKIMRQEWEILSSQLLNSIFYIRVYESRCDLMRVVVINEQAATNSYHHGLFFFDLFFPKNYPSNPPKIVYYSYEKSLHEIRGVVCGNYIFKNWNSLIKSNTESPILNVLVSIKNFISNSIELERSSEDIFQMLRSPLIGYEDFVLGYFLLRAHHILLNYKNTFTNPNEENYKTFFNLIKAFEEIGAYCKHHYKYLESFQFASY</sequence>
<evidence type="ECO:0000259" key="3">
    <source>
        <dbReference type="PROSITE" id="PS50127"/>
    </source>
</evidence>
<keyword evidence="2" id="KW-0833">Ubl conjugation pathway</keyword>
<reference evidence="4 5" key="1">
    <citation type="journal article" date="2020" name="bioRxiv">
        <title>Sequence and annotation of 42 cannabis genomes reveals extensive copy number variation in cannabinoid synthesis and pathogen resistance genes.</title>
        <authorList>
            <person name="Mckernan K.J."/>
            <person name="Helbert Y."/>
            <person name="Kane L.T."/>
            <person name="Ebling H."/>
            <person name="Zhang L."/>
            <person name="Liu B."/>
            <person name="Eaton Z."/>
            <person name="Mclaughlin S."/>
            <person name="Kingan S."/>
            <person name="Baybayan P."/>
            <person name="Concepcion G."/>
            <person name="Jordan M."/>
            <person name="Riva A."/>
            <person name="Barbazuk W."/>
            <person name="Harkins T."/>
        </authorList>
    </citation>
    <scope>NUCLEOTIDE SEQUENCE [LARGE SCALE GENOMIC DNA]</scope>
    <source>
        <strain evidence="5">cv. Jamaican Lion 4</strain>
        <tissue evidence="4">Leaf</tissue>
    </source>
</reference>
<accession>A0A7J6FSV9</accession>
<proteinExistence type="predicted"/>
<name>A0A7J6FSV9_CANSA</name>
<dbReference type="AlphaFoldDB" id="A0A7J6FSV9"/>
<keyword evidence="1" id="KW-0808">Transferase</keyword>
<dbReference type="PROSITE" id="PS50127">
    <property type="entry name" value="UBC_2"/>
    <property type="match status" value="1"/>
</dbReference>
<dbReference type="PANTHER" id="PTHR46116">
    <property type="entry name" value="(E3-INDEPENDENT) E2 UBIQUITIN-CONJUGATING ENZYME"/>
    <property type="match status" value="1"/>
</dbReference>
<evidence type="ECO:0000313" key="4">
    <source>
        <dbReference type="EMBL" id="KAF4373803.1"/>
    </source>
</evidence>
<evidence type="ECO:0000313" key="5">
    <source>
        <dbReference type="Proteomes" id="UP000525078"/>
    </source>
</evidence>